<organism evidence="3 4">
    <name type="scientific">Phyllosticta citribraziliensis</name>
    <dbReference type="NCBI Taxonomy" id="989973"/>
    <lineage>
        <taxon>Eukaryota</taxon>
        <taxon>Fungi</taxon>
        <taxon>Dikarya</taxon>
        <taxon>Ascomycota</taxon>
        <taxon>Pezizomycotina</taxon>
        <taxon>Dothideomycetes</taxon>
        <taxon>Dothideomycetes incertae sedis</taxon>
        <taxon>Botryosphaeriales</taxon>
        <taxon>Phyllostictaceae</taxon>
        <taxon>Phyllosticta</taxon>
    </lineage>
</organism>
<name>A0ABR1M793_9PEZI</name>
<feature type="region of interest" description="Disordered" evidence="1">
    <location>
        <begin position="182"/>
        <end position="352"/>
    </location>
</feature>
<gene>
    <name evidence="3" type="ORF">J3D65DRAFT_230415</name>
</gene>
<dbReference type="EMBL" id="JBBPEH010000002">
    <property type="protein sequence ID" value="KAK7542824.1"/>
    <property type="molecule type" value="Genomic_DNA"/>
</dbReference>
<accession>A0ABR1M793</accession>
<feature type="compositionally biased region" description="Polar residues" evidence="1">
    <location>
        <begin position="656"/>
        <end position="666"/>
    </location>
</feature>
<proteinExistence type="predicted"/>
<feature type="domain" description="DUF7918" evidence="2">
    <location>
        <begin position="392"/>
        <end position="456"/>
    </location>
</feature>
<sequence length="688" mass="75924">MAMHPQYDGANDDSGQDSGEDNFGAGFDGPSDRRGSDRHTGVPLSFIAPGSLTGTSSASPVGPVGGAGYGGSYYHLYRPQAGHNFPAPGMAEPAPRRRFRPSSDHQPGVMWRPEMDRVFTVAVSTVQESDSQLSEANRRVLQANERVRTSGTRSGRERHVNFQDGFPQNPFAYNAEPWAMNRSQSHAREDSRPLWRRDQPDSELASTVTFRGYERPSSNDQKHRYNPRYANETQASHHKKDKGDAHKSTEEPAAEEQPATFDNFNDGQAGAWANEQKNDDGEPVDSNWQPDRGSNKDDGGEGFNSGWQPDHGSNNDNKGTEAVQNSQSDHGSKKAKSHKSSKPPSSVSYMHVPSVPEEPIVKSYWKNWNKRPVSQKHKLAQYVEASRGFVTAPSELPEQVPEREAKKRGLKHQVYAGQGSEYRHRLGVPVYKDSMEKPYAVFRFRYRTKETLKKMLRDRDADWEKIKKREEQQKLMNLSKEELIEQLMKKSSISGKSSSVKQAVRVASGSAKSAQVSNWVQEVAEVSSSKKSGAKSKSSLETVTCDGCKNILADTEKWWHCDPCNFDICLSCADGSKWCSDGNHKLEKWGGSTVDGKRELLRKPSSKNGGSQSGKAKSNNGDSHNSKAGSHHSGSHGGKSRAGSQKEADKPAEAWVTTSGFDNAATQGGFENAGFDNAATTTEKRGQW</sequence>
<dbReference type="RefSeq" id="XP_066659117.1">
    <property type="nucleotide sequence ID" value="XM_066794673.1"/>
</dbReference>
<feature type="region of interest" description="Disordered" evidence="1">
    <location>
        <begin position="145"/>
        <end position="169"/>
    </location>
</feature>
<dbReference type="GeneID" id="92027579"/>
<feature type="compositionally biased region" description="Acidic residues" evidence="1">
    <location>
        <begin position="10"/>
        <end position="20"/>
    </location>
</feature>
<feature type="compositionally biased region" description="Basic and acidic residues" evidence="1">
    <location>
        <begin position="30"/>
        <end position="40"/>
    </location>
</feature>
<evidence type="ECO:0000313" key="4">
    <source>
        <dbReference type="Proteomes" id="UP001360953"/>
    </source>
</evidence>
<dbReference type="Pfam" id="PF25534">
    <property type="entry name" value="DUF7918"/>
    <property type="match status" value="1"/>
</dbReference>
<protein>
    <recommendedName>
        <fullName evidence="2">DUF7918 domain-containing protein</fullName>
    </recommendedName>
</protein>
<feature type="compositionally biased region" description="Basic and acidic residues" evidence="1">
    <location>
        <begin position="186"/>
        <end position="200"/>
    </location>
</feature>
<keyword evidence="4" id="KW-1185">Reference proteome</keyword>
<dbReference type="Proteomes" id="UP001360953">
    <property type="component" value="Unassembled WGS sequence"/>
</dbReference>
<evidence type="ECO:0000256" key="1">
    <source>
        <dbReference type="SAM" id="MobiDB-lite"/>
    </source>
</evidence>
<feature type="compositionally biased region" description="Polar residues" evidence="1">
    <location>
        <begin position="606"/>
        <end position="622"/>
    </location>
</feature>
<evidence type="ECO:0000259" key="2">
    <source>
        <dbReference type="Pfam" id="PF25534"/>
    </source>
</evidence>
<evidence type="ECO:0000313" key="3">
    <source>
        <dbReference type="EMBL" id="KAK7542824.1"/>
    </source>
</evidence>
<reference evidence="3 4" key="1">
    <citation type="submission" date="2024-04" db="EMBL/GenBank/DDBJ databases">
        <title>Phyllosticta paracitricarpa is synonymous to the EU quarantine fungus P. citricarpa based on phylogenomic analyses.</title>
        <authorList>
            <consortium name="Lawrence Berkeley National Laboratory"/>
            <person name="Van ingen-buijs V.A."/>
            <person name="Van westerhoven A.C."/>
            <person name="Haridas S."/>
            <person name="Skiadas P."/>
            <person name="Martin F."/>
            <person name="Groenewald J.Z."/>
            <person name="Crous P.W."/>
            <person name="Seidl M.F."/>
        </authorList>
    </citation>
    <scope>NUCLEOTIDE SEQUENCE [LARGE SCALE GENOMIC DNA]</scope>
    <source>
        <strain evidence="3 4">CPC 17464</strain>
    </source>
</reference>
<feature type="region of interest" description="Disordered" evidence="1">
    <location>
        <begin position="1"/>
        <end position="65"/>
    </location>
</feature>
<dbReference type="InterPro" id="IPR057678">
    <property type="entry name" value="DUF7918"/>
</dbReference>
<feature type="compositionally biased region" description="Basic and acidic residues" evidence="1">
    <location>
        <begin position="241"/>
        <end position="250"/>
    </location>
</feature>
<feature type="compositionally biased region" description="Polar residues" evidence="1">
    <location>
        <begin position="305"/>
        <end position="329"/>
    </location>
</feature>
<feature type="region of interest" description="Disordered" evidence="1">
    <location>
        <begin position="588"/>
        <end position="688"/>
    </location>
</feature>
<comment type="caution">
    <text evidence="3">The sequence shown here is derived from an EMBL/GenBank/DDBJ whole genome shotgun (WGS) entry which is preliminary data.</text>
</comment>